<evidence type="ECO:0000313" key="2">
    <source>
        <dbReference type="Proteomes" id="UP000785679"/>
    </source>
</evidence>
<sequence>MAEEFLARAETFINTQPSHGGRRLGSPQVQAYTSNQIQYLIAYYITTFAQLGYQLCYSLLTIGGTIQNPMVVLFNALSPSLYNGFSLTSTIATIVHGTTGVIMAGHMGKTFLAAVIIVFSGQDVLDNNFMALYMSQYFFSTAVPEFIQYAVPALATSSYFTTL</sequence>
<comment type="caution">
    <text evidence="1">The sequence shown here is derived from an EMBL/GenBank/DDBJ whole genome shotgun (WGS) entry which is preliminary data.</text>
</comment>
<evidence type="ECO:0000313" key="1">
    <source>
        <dbReference type="EMBL" id="TNV81912.1"/>
    </source>
</evidence>
<protein>
    <submittedName>
        <fullName evidence="1">Uncharacterized protein</fullName>
    </submittedName>
</protein>
<organism evidence="1 2">
    <name type="scientific">Halteria grandinella</name>
    <dbReference type="NCBI Taxonomy" id="5974"/>
    <lineage>
        <taxon>Eukaryota</taxon>
        <taxon>Sar</taxon>
        <taxon>Alveolata</taxon>
        <taxon>Ciliophora</taxon>
        <taxon>Intramacronucleata</taxon>
        <taxon>Spirotrichea</taxon>
        <taxon>Stichotrichia</taxon>
        <taxon>Sporadotrichida</taxon>
        <taxon>Halteriidae</taxon>
        <taxon>Halteria</taxon>
    </lineage>
</organism>
<dbReference type="EMBL" id="RRYP01005576">
    <property type="protein sequence ID" value="TNV81912.1"/>
    <property type="molecule type" value="Genomic_DNA"/>
</dbReference>
<gene>
    <name evidence="1" type="ORF">FGO68_gene2538</name>
</gene>
<proteinExistence type="predicted"/>
<name>A0A8J8NUL8_HALGN</name>
<reference evidence="1" key="1">
    <citation type="submission" date="2019-06" db="EMBL/GenBank/DDBJ databases">
        <authorList>
            <person name="Zheng W."/>
        </authorList>
    </citation>
    <scope>NUCLEOTIDE SEQUENCE</scope>
    <source>
        <strain evidence="1">QDHG01</strain>
    </source>
</reference>
<keyword evidence="2" id="KW-1185">Reference proteome</keyword>
<dbReference type="Proteomes" id="UP000785679">
    <property type="component" value="Unassembled WGS sequence"/>
</dbReference>
<dbReference type="AlphaFoldDB" id="A0A8J8NUL8"/>
<accession>A0A8J8NUL8</accession>